<name>A0A1I4PNN7_9PROT</name>
<protein>
    <submittedName>
        <fullName evidence="1">ParD-like antitoxin of type II toxin-antitoxin system</fullName>
    </submittedName>
</protein>
<dbReference type="Proteomes" id="UP000199561">
    <property type="component" value="Unassembled WGS sequence"/>
</dbReference>
<dbReference type="InterPro" id="IPR021831">
    <property type="entry name" value="ParD-like"/>
</dbReference>
<reference evidence="1 2" key="1">
    <citation type="submission" date="2016-10" db="EMBL/GenBank/DDBJ databases">
        <authorList>
            <person name="de Groot N.N."/>
        </authorList>
    </citation>
    <scope>NUCLEOTIDE SEQUENCE [LARGE SCALE GENOMIC DNA]</scope>
    <source>
        <strain evidence="1 2">Nm146</strain>
    </source>
</reference>
<sequence length="142" mass="15741">MRCTLAKSTSPIRLQEELMKAAELTADRFHRSTAEQIEFWAELGRSVADTLDPDVMLSVKSGLSRIKVEPVYGIPVDPDEVFRTLESDRKNGTLSGRVTSAAIRYQASSKHPGYLERIDQQGNIATGRFQNGQFIPLTESAA</sequence>
<dbReference type="STRING" id="52442.SAMN05421880_1123"/>
<organism evidence="1 2">
    <name type="scientific">Nitrosomonas nitrosa</name>
    <dbReference type="NCBI Taxonomy" id="52442"/>
    <lineage>
        <taxon>Bacteria</taxon>
        <taxon>Pseudomonadati</taxon>
        <taxon>Pseudomonadota</taxon>
        <taxon>Betaproteobacteria</taxon>
        <taxon>Nitrosomonadales</taxon>
        <taxon>Nitrosomonadaceae</taxon>
        <taxon>Nitrosomonas</taxon>
    </lineage>
</organism>
<dbReference type="AlphaFoldDB" id="A0A1I4PNN7"/>
<dbReference type="Pfam" id="PF11903">
    <property type="entry name" value="ParD_like"/>
    <property type="match status" value="1"/>
</dbReference>
<evidence type="ECO:0000313" key="2">
    <source>
        <dbReference type="Proteomes" id="UP000199561"/>
    </source>
</evidence>
<proteinExistence type="predicted"/>
<evidence type="ECO:0000313" key="1">
    <source>
        <dbReference type="EMBL" id="SFM29294.1"/>
    </source>
</evidence>
<keyword evidence="2" id="KW-1185">Reference proteome</keyword>
<accession>A0A1I4PNN7</accession>
<gene>
    <name evidence="1" type="ORF">SAMN05421880_1123</name>
</gene>
<dbReference type="EMBL" id="FOUF01000012">
    <property type="protein sequence ID" value="SFM29294.1"/>
    <property type="molecule type" value="Genomic_DNA"/>
</dbReference>